<dbReference type="NCBIfam" id="NF037970">
    <property type="entry name" value="vanZ_1"/>
    <property type="match status" value="1"/>
</dbReference>
<feature type="transmembrane region" description="Helical" evidence="1">
    <location>
        <begin position="38"/>
        <end position="56"/>
    </location>
</feature>
<organism evidence="2 3">
    <name type="scientific">Kingella kingae</name>
    <dbReference type="NCBI Taxonomy" id="504"/>
    <lineage>
        <taxon>Bacteria</taxon>
        <taxon>Pseudomonadati</taxon>
        <taxon>Pseudomonadota</taxon>
        <taxon>Betaproteobacteria</taxon>
        <taxon>Neisseriales</taxon>
        <taxon>Neisseriaceae</taxon>
        <taxon>Kingella</taxon>
    </lineage>
</organism>
<accession>A0AAX2J2T5</accession>
<protein>
    <submittedName>
        <fullName evidence="2">Predicted integral membrane protein</fullName>
    </submittedName>
</protein>
<gene>
    <name evidence="2" type="ORF">NCTC10529_00972</name>
</gene>
<dbReference type="PANTHER" id="PTHR28008">
    <property type="entry name" value="DOMAIN PROTEIN, PUTATIVE (AFU_ORTHOLOGUE AFUA_3G10980)-RELATED"/>
    <property type="match status" value="1"/>
</dbReference>
<dbReference type="GeneID" id="93262272"/>
<dbReference type="Proteomes" id="UP000248598">
    <property type="component" value="Chromosome 1"/>
</dbReference>
<proteinExistence type="predicted"/>
<keyword evidence="1" id="KW-1133">Transmembrane helix</keyword>
<feature type="transmembrane region" description="Helical" evidence="1">
    <location>
        <begin position="68"/>
        <end position="88"/>
    </location>
</feature>
<dbReference type="EMBL" id="LS483426">
    <property type="protein sequence ID" value="SQH24779.1"/>
    <property type="molecule type" value="Genomic_DNA"/>
</dbReference>
<keyword evidence="1" id="KW-0472">Membrane</keyword>
<sequence length="131" mass="14897">MIIPKNKWLIAAIAWAAASIYALIFREATGQNAPPFPHFDKLAHCLLFFAQFWLCSKIWLSAKRPIPFLWLMILASIWAACTELAQYFFTQTRQGDVWDALADMIGAGVALQIARIVQTKKSDKSRKNRIV</sequence>
<evidence type="ECO:0000256" key="1">
    <source>
        <dbReference type="SAM" id="Phobius"/>
    </source>
</evidence>
<name>A0AAX2J2T5_KINKI</name>
<reference evidence="2 3" key="1">
    <citation type="submission" date="2018-06" db="EMBL/GenBank/DDBJ databases">
        <authorList>
            <consortium name="Pathogen Informatics"/>
            <person name="Doyle S."/>
        </authorList>
    </citation>
    <scope>NUCLEOTIDE SEQUENCE [LARGE SCALE GENOMIC DNA]</scope>
    <source>
        <strain evidence="2 3">NCTC10529</strain>
    </source>
</reference>
<evidence type="ECO:0000313" key="3">
    <source>
        <dbReference type="Proteomes" id="UP000248598"/>
    </source>
</evidence>
<dbReference type="AlphaFoldDB" id="A0AAX2J2T5"/>
<evidence type="ECO:0000313" key="2">
    <source>
        <dbReference type="EMBL" id="SQH24779.1"/>
    </source>
</evidence>
<keyword evidence="1" id="KW-0812">Transmembrane</keyword>
<dbReference type="RefSeq" id="WP_003785516.1">
    <property type="nucleotide sequence ID" value="NZ_CP091518.1"/>
</dbReference>
<feature type="transmembrane region" description="Helical" evidence="1">
    <location>
        <begin position="100"/>
        <end position="117"/>
    </location>
</feature>
<dbReference type="PANTHER" id="PTHR28008:SF1">
    <property type="entry name" value="DOMAIN PROTEIN, PUTATIVE (AFU_ORTHOLOGUE AFUA_3G10980)-RELATED"/>
    <property type="match status" value="1"/>
</dbReference>